<organism evidence="7">
    <name type="scientific">Lutzomyia longipalpis</name>
    <name type="common">Sand fly</name>
    <dbReference type="NCBI Taxonomy" id="7200"/>
    <lineage>
        <taxon>Eukaryota</taxon>
        <taxon>Metazoa</taxon>
        <taxon>Ecdysozoa</taxon>
        <taxon>Arthropoda</taxon>
        <taxon>Hexapoda</taxon>
        <taxon>Insecta</taxon>
        <taxon>Pterygota</taxon>
        <taxon>Neoptera</taxon>
        <taxon>Endopterygota</taxon>
        <taxon>Diptera</taxon>
        <taxon>Nematocera</taxon>
        <taxon>Psychodoidea</taxon>
        <taxon>Psychodidae</taxon>
        <taxon>Lutzomyia</taxon>
        <taxon>Lutzomyia</taxon>
    </lineage>
</organism>
<dbReference type="EMBL" id="GITU01006286">
    <property type="protein sequence ID" value="MBC1174989.1"/>
    <property type="molecule type" value="Transcribed_RNA"/>
</dbReference>
<accession>A0A7G3AS32</accession>
<evidence type="ECO:0000256" key="3">
    <source>
        <dbReference type="ARBA" id="ARBA00022679"/>
    </source>
</evidence>
<keyword evidence="1" id="KW-0690">Ribosome biogenesis</keyword>
<dbReference type="GO" id="GO:0004017">
    <property type="term" value="F:AMP kinase activity"/>
    <property type="evidence" value="ECO:0007669"/>
    <property type="project" value="InterPro"/>
</dbReference>
<keyword evidence="5 7" id="KW-0418">Kinase</keyword>
<evidence type="ECO:0000256" key="1">
    <source>
        <dbReference type="ARBA" id="ARBA00022517"/>
    </source>
</evidence>
<dbReference type="VEuPathDB" id="VectorBase:LLONM1_006054"/>
<dbReference type="GO" id="GO:0016887">
    <property type="term" value="F:ATP hydrolysis activity"/>
    <property type="evidence" value="ECO:0007669"/>
    <property type="project" value="InterPro"/>
</dbReference>
<dbReference type="GO" id="GO:0005737">
    <property type="term" value="C:cytoplasm"/>
    <property type="evidence" value="ECO:0007669"/>
    <property type="project" value="TreeGrafter"/>
</dbReference>
<dbReference type="Pfam" id="PF13238">
    <property type="entry name" value="AAA_18"/>
    <property type="match status" value="1"/>
</dbReference>
<dbReference type="AlphaFoldDB" id="A0A7G3AS32"/>
<keyword evidence="3" id="KW-0808">Transferase</keyword>
<keyword evidence="6" id="KW-0067">ATP-binding</keyword>
<dbReference type="PANTHER" id="PTHR12595">
    <property type="entry name" value="POS9-ACTIVATING FACTOR FAP7-RELATED"/>
    <property type="match status" value="1"/>
</dbReference>
<dbReference type="InterPro" id="IPR027417">
    <property type="entry name" value="P-loop_NTPase"/>
</dbReference>
<proteinExistence type="predicted"/>
<dbReference type="GO" id="GO:0005634">
    <property type="term" value="C:nucleus"/>
    <property type="evidence" value="ECO:0007669"/>
    <property type="project" value="TreeGrafter"/>
</dbReference>
<evidence type="ECO:0000256" key="2">
    <source>
        <dbReference type="ARBA" id="ARBA00022552"/>
    </source>
</evidence>
<dbReference type="InterPro" id="IPR020618">
    <property type="entry name" value="Adenyl_kinase_AK6"/>
</dbReference>
<dbReference type="GO" id="GO:0005524">
    <property type="term" value="F:ATP binding"/>
    <property type="evidence" value="ECO:0007669"/>
    <property type="project" value="UniProtKB-KW"/>
</dbReference>
<keyword evidence="2" id="KW-0698">rRNA processing</keyword>
<dbReference type="PANTHER" id="PTHR12595:SF0">
    <property type="entry name" value="ADENYLATE KINASE ISOENZYME 6"/>
    <property type="match status" value="1"/>
</dbReference>
<keyword evidence="4" id="KW-0547">Nucleotide-binding</keyword>
<dbReference type="GO" id="GO:0006364">
    <property type="term" value="P:rRNA processing"/>
    <property type="evidence" value="ECO:0007669"/>
    <property type="project" value="UniProtKB-KW"/>
</dbReference>
<evidence type="ECO:0000256" key="5">
    <source>
        <dbReference type="ARBA" id="ARBA00022777"/>
    </source>
</evidence>
<evidence type="ECO:0000256" key="4">
    <source>
        <dbReference type="ARBA" id="ARBA00022741"/>
    </source>
</evidence>
<name>A0A7G3AS32_LUTLO</name>
<reference evidence="7" key="1">
    <citation type="journal article" date="2020" name="BMC">
        <title>Leishmania infection induces a limited differential gene expression in the sand fly midgut.</title>
        <authorList>
            <person name="Coutinho-Abreu I.V."/>
            <person name="Serafim T.D."/>
            <person name="Meneses C."/>
            <person name="Kamhawi S."/>
            <person name="Oliveira F."/>
            <person name="Valenzuela J.G."/>
        </authorList>
    </citation>
    <scope>NUCLEOTIDE SEQUENCE</scope>
    <source>
        <strain evidence="7">Jacobina</strain>
        <tissue evidence="7">Midgut</tissue>
    </source>
</reference>
<dbReference type="SUPFAM" id="SSF52540">
    <property type="entry name" value="P-loop containing nucleoside triphosphate hydrolases"/>
    <property type="match status" value="1"/>
</dbReference>
<sequence length="93" mass="11374">MFPERWFHLVFVVRCCNTILYDRLAKRKYNEKKLQSNIECEIFQTILEEAQDSYQEEIIHELTNETEEQFQENVSKIVELIQSWQSDQEKENK</sequence>
<evidence type="ECO:0000313" key="7">
    <source>
        <dbReference type="EMBL" id="MBC1174989.1"/>
    </source>
</evidence>
<evidence type="ECO:0000256" key="6">
    <source>
        <dbReference type="ARBA" id="ARBA00022840"/>
    </source>
</evidence>
<protein>
    <submittedName>
        <fullName evidence="7">Putative nucleotide kinase/nuclear protein involved oxidative stress response</fullName>
    </submittedName>
</protein>
<dbReference type="Gene3D" id="3.40.50.300">
    <property type="entry name" value="P-loop containing nucleotide triphosphate hydrolases"/>
    <property type="match status" value="1"/>
</dbReference>